<keyword evidence="1" id="KW-0805">Transcription regulation</keyword>
<dbReference type="InterPro" id="IPR001647">
    <property type="entry name" value="HTH_TetR"/>
</dbReference>
<sequence length="220" mass="23264">MTTDFGDLWPADDARTQIAGASDTATEERLLEATDRLVGQVGVRRLSMSDVARAAGVSRGTLYRYFESREILLEALRLRTTVRFFDGVATAIAPLPTLSAQIGAFSDIIVATINQTGDRCADRHGAETNSAAMIHILGAHGAEAVCATAGFLRPYVASARDRGEISATTDVDDASSWLARILTSFTTFAALSTPGGDARSLSSLVERYAVAGLIGAPQPK</sequence>
<dbReference type="Proteomes" id="UP001335729">
    <property type="component" value="Unassembled WGS sequence"/>
</dbReference>
<dbReference type="EMBL" id="JAZDUE010000008">
    <property type="protein sequence ID" value="MEE4023700.1"/>
    <property type="molecule type" value="Genomic_DNA"/>
</dbReference>
<evidence type="ECO:0000256" key="2">
    <source>
        <dbReference type="ARBA" id="ARBA00023125"/>
    </source>
</evidence>
<proteinExistence type="predicted"/>
<dbReference type="Pfam" id="PF00440">
    <property type="entry name" value="TetR_N"/>
    <property type="match status" value="1"/>
</dbReference>
<dbReference type="RefSeq" id="WP_330505093.1">
    <property type="nucleotide sequence ID" value="NZ_JAZDUE010000008.1"/>
</dbReference>
<organism evidence="6 7">
    <name type="scientific">Gordonia prachuapensis</name>
    <dbReference type="NCBI Taxonomy" id="3115651"/>
    <lineage>
        <taxon>Bacteria</taxon>
        <taxon>Bacillati</taxon>
        <taxon>Actinomycetota</taxon>
        <taxon>Actinomycetes</taxon>
        <taxon>Mycobacteriales</taxon>
        <taxon>Gordoniaceae</taxon>
        <taxon>Gordonia</taxon>
    </lineage>
</organism>
<feature type="DNA-binding region" description="H-T-H motif" evidence="4">
    <location>
        <begin position="47"/>
        <end position="66"/>
    </location>
</feature>
<dbReference type="PROSITE" id="PS50977">
    <property type="entry name" value="HTH_TETR_2"/>
    <property type="match status" value="1"/>
</dbReference>
<dbReference type="InterPro" id="IPR009057">
    <property type="entry name" value="Homeodomain-like_sf"/>
</dbReference>
<gene>
    <name evidence="6" type="ORF">V1Y59_11475</name>
</gene>
<evidence type="ECO:0000313" key="6">
    <source>
        <dbReference type="EMBL" id="MEE4023700.1"/>
    </source>
</evidence>
<dbReference type="PANTHER" id="PTHR30055">
    <property type="entry name" value="HTH-TYPE TRANSCRIPTIONAL REGULATOR RUTR"/>
    <property type="match status" value="1"/>
</dbReference>
<keyword evidence="3" id="KW-0804">Transcription</keyword>
<reference evidence="6 7" key="1">
    <citation type="submission" date="2024-01" db="EMBL/GenBank/DDBJ databases">
        <title>Draft genome sequence of Gordonia sp. PKS22-38.</title>
        <authorList>
            <person name="Suphannarot A."/>
            <person name="Mingma R."/>
        </authorList>
    </citation>
    <scope>NUCLEOTIDE SEQUENCE [LARGE SCALE GENOMIC DNA]</scope>
    <source>
        <strain evidence="6 7">PKS22-38</strain>
    </source>
</reference>
<dbReference type="InterPro" id="IPR050109">
    <property type="entry name" value="HTH-type_TetR-like_transc_reg"/>
</dbReference>
<dbReference type="PANTHER" id="PTHR30055:SF234">
    <property type="entry name" value="HTH-TYPE TRANSCRIPTIONAL REGULATOR BETI"/>
    <property type="match status" value="1"/>
</dbReference>
<comment type="caution">
    <text evidence="6">The sequence shown here is derived from an EMBL/GenBank/DDBJ whole genome shotgun (WGS) entry which is preliminary data.</text>
</comment>
<evidence type="ECO:0000313" key="7">
    <source>
        <dbReference type="Proteomes" id="UP001335729"/>
    </source>
</evidence>
<dbReference type="Gene3D" id="1.10.357.10">
    <property type="entry name" value="Tetracycline Repressor, domain 2"/>
    <property type="match status" value="1"/>
</dbReference>
<dbReference type="SUPFAM" id="SSF46689">
    <property type="entry name" value="Homeodomain-like"/>
    <property type="match status" value="1"/>
</dbReference>
<evidence type="ECO:0000256" key="4">
    <source>
        <dbReference type="PROSITE-ProRule" id="PRU00335"/>
    </source>
</evidence>
<feature type="domain" description="HTH tetR-type" evidence="5">
    <location>
        <begin position="24"/>
        <end position="84"/>
    </location>
</feature>
<accession>A0ABU7MTP2</accession>
<evidence type="ECO:0000256" key="3">
    <source>
        <dbReference type="ARBA" id="ARBA00023163"/>
    </source>
</evidence>
<dbReference type="PRINTS" id="PR00455">
    <property type="entry name" value="HTHTETR"/>
</dbReference>
<protein>
    <submittedName>
        <fullName evidence="6">Helix-turn-helix domain-containing protein</fullName>
    </submittedName>
</protein>
<name>A0ABU7MTP2_9ACTN</name>
<evidence type="ECO:0000256" key="1">
    <source>
        <dbReference type="ARBA" id="ARBA00023015"/>
    </source>
</evidence>
<evidence type="ECO:0000259" key="5">
    <source>
        <dbReference type="PROSITE" id="PS50977"/>
    </source>
</evidence>
<keyword evidence="2 4" id="KW-0238">DNA-binding</keyword>
<keyword evidence="7" id="KW-1185">Reference proteome</keyword>